<evidence type="ECO:0000313" key="2">
    <source>
        <dbReference type="EMBL" id="RAI26273.1"/>
    </source>
</evidence>
<protein>
    <recommendedName>
        <fullName evidence="1">GTPase-associated system helical domain-containing protein</fullName>
    </recommendedName>
</protein>
<dbReference type="RefSeq" id="WP_111435171.1">
    <property type="nucleotide sequence ID" value="NZ_JACIGG010000006.1"/>
</dbReference>
<dbReference type="Proteomes" id="UP000249299">
    <property type="component" value="Unassembled WGS sequence"/>
</dbReference>
<proteinExistence type="predicted"/>
<feature type="domain" description="GTPase-associated system helical" evidence="1">
    <location>
        <begin position="6"/>
        <end position="358"/>
    </location>
</feature>
<dbReference type="AlphaFoldDB" id="A0A327JLQ3"/>
<evidence type="ECO:0000259" key="1">
    <source>
        <dbReference type="Pfam" id="PF19994"/>
    </source>
</evidence>
<dbReference type="EMBL" id="NPEV01000033">
    <property type="protein sequence ID" value="RAI26273.1"/>
    <property type="molecule type" value="Genomic_DNA"/>
</dbReference>
<accession>A0A327JLQ3</accession>
<reference evidence="2 3" key="1">
    <citation type="submission" date="2017-07" db="EMBL/GenBank/DDBJ databases">
        <title>Draft Genome Sequences of Select Purple Nonsulfur Bacteria.</title>
        <authorList>
            <person name="Lasarre B."/>
            <person name="Mckinlay J.B."/>
        </authorList>
    </citation>
    <scope>NUCLEOTIDE SEQUENCE [LARGE SCALE GENOMIC DNA]</scope>
    <source>
        <strain evidence="2 3">DSM 11290</strain>
    </source>
</reference>
<dbReference type="InterPro" id="IPR045523">
    <property type="entry name" value="GASH"/>
</dbReference>
<evidence type="ECO:0000313" key="3">
    <source>
        <dbReference type="Proteomes" id="UP000249299"/>
    </source>
</evidence>
<keyword evidence="3" id="KW-1185">Reference proteome</keyword>
<sequence length="361" mass="39656">MKEISLADCYGHAGLTSEATNIALRLKPFDTISKAVDADRILDLVRFYFGMPVARDTDWFSKPIVDADPAFSMVVNKREVSILAMALLAHEVAVEEKPVAALAVLVASASGRREPAIWPQFVEVISAAARDLAISQRRAGPPKQIRARALSDDLGGSKENLITAADPTELNAVLKKLNVDSREMDKHLAAQVSAALQPLRDEIANLREEKDMLWWLIGGQSCDLQRTYASMSEGKAAYMIGLDFAKRCRTPLGPHASEFLIKKALGEGRDGKLAKFRVDALPNLFSDSELKVISCSSEIDGLRDLCFLNNAMSRANDLGLPNCWKKKYGEDGSLSDKTSFEAEEVALQSFREALLLRTLTE</sequence>
<dbReference type="OrthoDB" id="6637879at2"/>
<dbReference type="Pfam" id="PF19994">
    <property type="entry name" value="GASH"/>
    <property type="match status" value="1"/>
</dbReference>
<comment type="caution">
    <text evidence="2">The sequence shown here is derived from an EMBL/GenBank/DDBJ whole genome shotgun (WGS) entry which is preliminary data.</text>
</comment>
<gene>
    <name evidence="2" type="ORF">CH339_14915</name>
</gene>
<name>A0A327JLQ3_9HYPH</name>
<organism evidence="2 3">
    <name type="scientific">Rhodobium orientis</name>
    <dbReference type="NCBI Taxonomy" id="34017"/>
    <lineage>
        <taxon>Bacteria</taxon>
        <taxon>Pseudomonadati</taxon>
        <taxon>Pseudomonadota</taxon>
        <taxon>Alphaproteobacteria</taxon>
        <taxon>Hyphomicrobiales</taxon>
        <taxon>Rhodobiaceae</taxon>
        <taxon>Rhodobium</taxon>
    </lineage>
</organism>